<keyword evidence="3 6" id="KW-0812">Transmembrane</keyword>
<keyword evidence="2 6" id="KW-1003">Cell membrane</keyword>
<organism evidence="8 9">
    <name type="scientific">Caldisalinibacter kiritimatiensis</name>
    <dbReference type="NCBI Taxonomy" id="1304284"/>
    <lineage>
        <taxon>Bacteria</taxon>
        <taxon>Bacillati</taxon>
        <taxon>Bacillota</taxon>
        <taxon>Tissierellia</taxon>
        <taxon>Tissierellales</taxon>
        <taxon>Thermohalobacteraceae</taxon>
        <taxon>Caldisalinibacter</taxon>
    </lineage>
</organism>
<keyword evidence="9" id="KW-1185">Reference proteome</keyword>
<evidence type="ECO:0000256" key="6">
    <source>
        <dbReference type="RuleBase" id="RU366058"/>
    </source>
</evidence>
<dbReference type="RefSeq" id="WP_006312386.1">
    <property type="nucleotide sequence ID" value="NZ_ARZA01000139.1"/>
</dbReference>
<feature type="transmembrane region" description="Helical" evidence="6">
    <location>
        <begin position="119"/>
        <end position="140"/>
    </location>
</feature>
<dbReference type="STRING" id="1304284.L21TH_1353"/>
<feature type="transmembrane region" description="Helical" evidence="6">
    <location>
        <begin position="28"/>
        <end position="55"/>
    </location>
</feature>
<evidence type="ECO:0000256" key="5">
    <source>
        <dbReference type="ARBA" id="ARBA00023136"/>
    </source>
</evidence>
<keyword evidence="4 6" id="KW-1133">Transmembrane helix</keyword>
<feature type="domain" description="VTT" evidence="7">
    <location>
        <begin position="42"/>
        <end position="166"/>
    </location>
</feature>
<comment type="similarity">
    <text evidence="6">Belongs to the TVP38/TMEM64 family.</text>
</comment>
<name>R1AVB7_9FIRM</name>
<dbReference type="AlphaFoldDB" id="R1AVB7"/>
<feature type="transmembrane region" description="Helical" evidence="6">
    <location>
        <begin position="146"/>
        <end position="165"/>
    </location>
</feature>
<dbReference type="PANTHER" id="PTHR12677">
    <property type="entry name" value="GOLGI APPARATUS MEMBRANE PROTEIN TVP38-RELATED"/>
    <property type="match status" value="1"/>
</dbReference>
<evidence type="ECO:0000256" key="4">
    <source>
        <dbReference type="ARBA" id="ARBA00022989"/>
    </source>
</evidence>
<sequence>MFNKFSIYDKAKLTQFFYQIRENPNCGIIFIIMTAGLSMLFVPISWMVATSAILFGFKWGLIYSISGAIISSILSFFLGRIFKKDFREFIMRRIRVKDWNIDINSVSYEMQKSGFKYVLLLRNIPMMPFTLVNYIAGFTSVKFKDYIIGSFLGMIPGMAIAIYLFSRVIDIRKNPKGMIIPLVLASLYYIGIFLWNKKLKER</sequence>
<proteinExistence type="inferred from homology"/>
<keyword evidence="5 6" id="KW-0472">Membrane</keyword>
<reference evidence="8 9" key="1">
    <citation type="journal article" date="2015" name="Geomicrobiol. J.">
        <title>Caldisalinibacter kiritimatiensis gen. nov., sp. nov., a moderately thermohalophilic thiosulfate-reducing bacterium from a hypersaline microbial mat.</title>
        <authorList>
            <person name="Ben Hania W."/>
            <person name="Joseph M."/>
            <person name="Fiebig A."/>
            <person name="Bunk B."/>
            <person name="Klenk H.-P."/>
            <person name="Fardeau M.-L."/>
            <person name="Spring S."/>
        </authorList>
    </citation>
    <scope>NUCLEOTIDE SEQUENCE [LARGE SCALE GENOMIC DNA]</scope>
    <source>
        <strain evidence="8 9">L21-TH-D2</strain>
    </source>
</reference>
<evidence type="ECO:0000313" key="8">
    <source>
        <dbReference type="EMBL" id="EOD00592.1"/>
    </source>
</evidence>
<dbReference type="OrthoDB" id="9812980at2"/>
<feature type="transmembrane region" description="Helical" evidence="6">
    <location>
        <begin position="61"/>
        <end position="82"/>
    </location>
</feature>
<protein>
    <recommendedName>
        <fullName evidence="6">TVP38/TMEM64 family membrane protein</fullName>
    </recommendedName>
</protein>
<comment type="caution">
    <text evidence="8">The sequence shown here is derived from an EMBL/GenBank/DDBJ whole genome shotgun (WGS) entry which is preliminary data.</text>
</comment>
<evidence type="ECO:0000259" key="7">
    <source>
        <dbReference type="Pfam" id="PF09335"/>
    </source>
</evidence>
<dbReference type="Proteomes" id="UP000013378">
    <property type="component" value="Unassembled WGS sequence"/>
</dbReference>
<dbReference type="EMBL" id="ARZA01000139">
    <property type="protein sequence ID" value="EOD00592.1"/>
    <property type="molecule type" value="Genomic_DNA"/>
</dbReference>
<accession>R1AVB7</accession>
<evidence type="ECO:0000256" key="3">
    <source>
        <dbReference type="ARBA" id="ARBA00022692"/>
    </source>
</evidence>
<feature type="transmembrane region" description="Helical" evidence="6">
    <location>
        <begin position="177"/>
        <end position="195"/>
    </location>
</feature>
<evidence type="ECO:0000313" key="9">
    <source>
        <dbReference type="Proteomes" id="UP000013378"/>
    </source>
</evidence>
<dbReference type="PANTHER" id="PTHR12677:SF59">
    <property type="entry name" value="GOLGI APPARATUS MEMBRANE PROTEIN TVP38-RELATED"/>
    <property type="match status" value="1"/>
</dbReference>
<evidence type="ECO:0000256" key="1">
    <source>
        <dbReference type="ARBA" id="ARBA00004651"/>
    </source>
</evidence>
<dbReference type="InterPro" id="IPR032816">
    <property type="entry name" value="VTT_dom"/>
</dbReference>
<evidence type="ECO:0000256" key="2">
    <source>
        <dbReference type="ARBA" id="ARBA00022475"/>
    </source>
</evidence>
<dbReference type="Pfam" id="PF09335">
    <property type="entry name" value="VTT_dom"/>
    <property type="match status" value="1"/>
</dbReference>
<dbReference type="GO" id="GO:0005886">
    <property type="term" value="C:plasma membrane"/>
    <property type="evidence" value="ECO:0007669"/>
    <property type="project" value="UniProtKB-SubCell"/>
</dbReference>
<dbReference type="eggNOG" id="COG0398">
    <property type="taxonomic scope" value="Bacteria"/>
</dbReference>
<gene>
    <name evidence="8" type="ORF">L21TH_1353</name>
</gene>
<dbReference type="InterPro" id="IPR015414">
    <property type="entry name" value="TMEM64"/>
</dbReference>
<comment type="subcellular location">
    <subcellularLocation>
        <location evidence="1 6">Cell membrane</location>
        <topology evidence="1 6">Multi-pass membrane protein</topology>
    </subcellularLocation>
</comment>